<dbReference type="EMBL" id="FNVB01000003">
    <property type="protein sequence ID" value="SEG43039.1"/>
    <property type="molecule type" value="Genomic_DNA"/>
</dbReference>
<dbReference type="GO" id="GO:0009239">
    <property type="term" value="P:enterobactin biosynthetic process"/>
    <property type="evidence" value="ECO:0007669"/>
    <property type="project" value="InterPro"/>
</dbReference>
<sequence>MSVELEVPAAAGAVVEWRRVRRPHGPREQSAAGRRAASAALAAAGSAVRTVPRAPDGRPRFPPGFPGSISHTDRVAVAVVVPGAASVGVDVESADIGPRVTAFVLRARERRTLLPPVGEYTPRELFAAKEAAFKAISGIEGAGEFLFWQAELSPVGGELIASYRGAQVPVRVRSAAELSFALAIRR</sequence>
<feature type="binding site" evidence="2">
    <location>
        <begin position="70"/>
        <end position="71"/>
    </location>
    <ligand>
        <name>CoA</name>
        <dbReference type="ChEBI" id="CHEBI:57287"/>
    </ligand>
</feature>
<feature type="domain" description="4'-phosphopantetheinyl transferase" evidence="4">
    <location>
        <begin position="86"/>
        <end position="156"/>
    </location>
</feature>
<feature type="binding site" evidence="2">
    <location>
        <position position="134"/>
    </location>
    <ligand>
        <name>CoA</name>
        <dbReference type="ChEBI" id="CHEBI:57287"/>
    </ligand>
</feature>
<evidence type="ECO:0000313" key="9">
    <source>
        <dbReference type="Proteomes" id="UP000236729"/>
    </source>
</evidence>
<reference evidence="6" key="1">
    <citation type="submission" date="2016-10" db="EMBL/GenBank/DDBJ databases">
        <authorList>
            <person name="de Groot N.N."/>
        </authorList>
    </citation>
    <scope>NUCLEOTIDE SEQUENCE [LARGE SCALE GENOMIC DNA]</scope>
    <source>
        <strain evidence="6">ATCC 20501</strain>
    </source>
</reference>
<keyword evidence="8" id="KW-1185">Reference proteome</keyword>
<evidence type="ECO:0000259" key="4">
    <source>
        <dbReference type="Pfam" id="PF01648"/>
    </source>
</evidence>
<feature type="binding site" evidence="2">
    <location>
        <position position="90"/>
    </location>
    <ligand>
        <name>CoA</name>
        <dbReference type="ChEBI" id="CHEBI:57287"/>
    </ligand>
</feature>
<dbReference type="Pfam" id="PF17837">
    <property type="entry name" value="4PPT_N"/>
    <property type="match status" value="1"/>
</dbReference>
<reference evidence="8 9" key="2">
    <citation type="submission" date="2016-10" db="EMBL/GenBank/DDBJ databases">
        <authorList>
            <person name="Varghese N."/>
            <person name="Submissions S."/>
        </authorList>
    </citation>
    <scope>NUCLEOTIDE SEQUENCE [LARGE SCALE GENOMIC DNA]</scope>
    <source>
        <strain evidence="9">ATCC 20501</strain>
        <strain evidence="7 8">CGMCC 4.3529</strain>
    </source>
</reference>
<dbReference type="InterPro" id="IPR037143">
    <property type="entry name" value="4-PPantetheinyl_Trfase_dom_sf"/>
</dbReference>
<feature type="binding site" evidence="2">
    <location>
        <position position="130"/>
    </location>
    <ligand>
        <name>CoA</name>
        <dbReference type="ChEBI" id="CHEBI:57287"/>
    </ligand>
</feature>
<feature type="binding site" evidence="3">
    <location>
        <position position="92"/>
    </location>
    <ligand>
        <name>Mg(2+)</name>
        <dbReference type="ChEBI" id="CHEBI:18420"/>
    </ligand>
</feature>
<dbReference type="Pfam" id="PF01648">
    <property type="entry name" value="ACPS"/>
    <property type="match status" value="1"/>
</dbReference>
<dbReference type="InterPro" id="IPR041354">
    <property type="entry name" value="4PPT_N"/>
</dbReference>
<evidence type="ECO:0000313" key="8">
    <source>
        <dbReference type="Proteomes" id="UP000199690"/>
    </source>
</evidence>
<proteinExistence type="predicted"/>
<protein>
    <submittedName>
        <fullName evidence="6">4'-phosphopantetheinyl transferase superfamily protein</fullName>
    </submittedName>
</protein>
<feature type="binding site" evidence="3">
    <location>
        <position position="90"/>
    </location>
    <ligand>
        <name>Mg(2+)</name>
        <dbReference type="ChEBI" id="CHEBI:18420"/>
    </ligand>
</feature>
<evidence type="ECO:0000313" key="6">
    <source>
        <dbReference type="EMBL" id="SEG43039.1"/>
    </source>
</evidence>
<dbReference type="EMBL" id="FOME01000009">
    <property type="protein sequence ID" value="SFE18778.1"/>
    <property type="molecule type" value="Genomic_DNA"/>
</dbReference>
<evidence type="ECO:0000313" key="7">
    <source>
        <dbReference type="EMBL" id="SFE18778.1"/>
    </source>
</evidence>
<evidence type="ECO:0000259" key="5">
    <source>
        <dbReference type="Pfam" id="PF17837"/>
    </source>
</evidence>
<dbReference type="GO" id="GO:0005886">
    <property type="term" value="C:plasma membrane"/>
    <property type="evidence" value="ECO:0007669"/>
    <property type="project" value="TreeGrafter"/>
</dbReference>
<dbReference type="GO" id="GO:0008897">
    <property type="term" value="F:holo-[acyl-carrier-protein] synthase activity"/>
    <property type="evidence" value="ECO:0007669"/>
    <property type="project" value="InterPro"/>
</dbReference>
<comment type="cofactor">
    <cofactor evidence="3">
        <name>Mg(2+)</name>
        <dbReference type="ChEBI" id="CHEBI:18420"/>
    </cofactor>
</comment>
<dbReference type="PANTHER" id="PTHR38096">
    <property type="entry name" value="ENTEROBACTIN SYNTHASE COMPONENT D"/>
    <property type="match status" value="1"/>
</dbReference>
<accession>A0A1I1YIA7</accession>
<keyword evidence="3" id="KW-0479">Metal-binding</keyword>
<dbReference type="Proteomes" id="UP000199690">
    <property type="component" value="Unassembled WGS sequence"/>
</dbReference>
<dbReference type="InterPro" id="IPR008278">
    <property type="entry name" value="4-PPantetheinyl_Trfase_dom"/>
</dbReference>
<keyword evidence="3" id="KW-0460">Magnesium</keyword>
<organism evidence="6 9">
    <name type="scientific">Saccharopolyspora kobensis</name>
    <dbReference type="NCBI Taxonomy" id="146035"/>
    <lineage>
        <taxon>Bacteria</taxon>
        <taxon>Bacillati</taxon>
        <taxon>Actinomycetota</taxon>
        <taxon>Actinomycetes</taxon>
        <taxon>Pseudonocardiales</taxon>
        <taxon>Pseudonocardiaceae</taxon>
        <taxon>Saccharopolyspora</taxon>
    </lineage>
</organism>
<keyword evidence="1 6" id="KW-0808">Transferase</keyword>
<feature type="binding site" evidence="2">
    <location>
        <position position="34"/>
    </location>
    <ligand>
        <name>CoA</name>
        <dbReference type="ChEBI" id="CHEBI:57287"/>
    </ligand>
</feature>
<dbReference type="Proteomes" id="UP000236729">
    <property type="component" value="Unassembled WGS sequence"/>
</dbReference>
<feature type="domain" description="4'-phosphopantetheinyl transferase N-terminal" evidence="5">
    <location>
        <begin position="28"/>
        <end position="80"/>
    </location>
</feature>
<dbReference type="AlphaFoldDB" id="A0A1H6A2T6"/>
<dbReference type="SMR" id="A0A1H6A2T6"/>
<dbReference type="Gene3D" id="3.90.470.20">
    <property type="entry name" value="4'-phosphopantetheinyl transferase domain"/>
    <property type="match status" value="1"/>
</dbReference>
<evidence type="ECO:0000256" key="3">
    <source>
        <dbReference type="PIRSR" id="PIRSR603542-2"/>
    </source>
</evidence>
<gene>
    <name evidence="6" type="ORF">SAMN02982929_02127</name>
    <name evidence="7" type="ORF">SAMN05216506_109190</name>
</gene>
<dbReference type="RefSeq" id="WP_093355736.1">
    <property type="nucleotide sequence ID" value="NZ_FNVB01000003.1"/>
</dbReference>
<dbReference type="PANTHER" id="PTHR38096:SF1">
    <property type="entry name" value="ENTEROBACTIN SYNTHASE COMPONENT D"/>
    <property type="match status" value="1"/>
</dbReference>
<accession>A0A1H6A2T6</accession>
<evidence type="ECO:0000256" key="2">
    <source>
        <dbReference type="PIRSR" id="PIRSR603542-1"/>
    </source>
</evidence>
<evidence type="ECO:0000256" key="1">
    <source>
        <dbReference type="ARBA" id="ARBA00022679"/>
    </source>
</evidence>
<dbReference type="GO" id="GO:0000287">
    <property type="term" value="F:magnesium ion binding"/>
    <property type="evidence" value="ECO:0007669"/>
    <property type="project" value="InterPro"/>
</dbReference>
<dbReference type="GO" id="GO:0009366">
    <property type="term" value="C:enterobactin synthetase complex"/>
    <property type="evidence" value="ECO:0007669"/>
    <property type="project" value="InterPro"/>
</dbReference>
<dbReference type="InterPro" id="IPR003542">
    <property type="entry name" value="Enbac_synth_compD-like"/>
</dbReference>
<name>A0A1H6A2T6_9PSEU</name>